<dbReference type="Gene3D" id="3.30.2310.20">
    <property type="entry name" value="RelE-like"/>
    <property type="match status" value="1"/>
</dbReference>
<reference evidence="2" key="1">
    <citation type="journal article" date="2015" name="Nature">
        <title>Complex archaea that bridge the gap between prokaryotes and eukaryotes.</title>
        <authorList>
            <person name="Spang A."/>
            <person name="Saw J.H."/>
            <person name="Jorgensen S.L."/>
            <person name="Zaremba-Niedzwiedzka K."/>
            <person name="Martijn J."/>
            <person name="Lind A.E."/>
            <person name="van Eijk R."/>
            <person name="Schleper C."/>
            <person name="Guy L."/>
            <person name="Ettema T.J."/>
        </authorList>
    </citation>
    <scope>NUCLEOTIDE SEQUENCE</scope>
</reference>
<proteinExistence type="predicted"/>
<sequence length="92" mass="10049">MTYKIRIIADYSGLSVAKNKLKDIQRAVFSLAVTPKKGSIRSELGVSVRAIPAGRKGVVVFEVDDITTTVFVLAITYGGADWISKFEDRQGN</sequence>
<evidence type="ECO:0008006" key="3">
    <source>
        <dbReference type="Google" id="ProtNLM"/>
    </source>
</evidence>
<evidence type="ECO:0000256" key="1">
    <source>
        <dbReference type="ARBA" id="ARBA00022649"/>
    </source>
</evidence>
<dbReference type="EMBL" id="LAZR01059407">
    <property type="protein sequence ID" value="KKK67853.1"/>
    <property type="molecule type" value="Genomic_DNA"/>
</dbReference>
<comment type="caution">
    <text evidence="2">The sequence shown here is derived from an EMBL/GenBank/DDBJ whole genome shotgun (WGS) entry which is preliminary data.</text>
</comment>
<dbReference type="InterPro" id="IPR035093">
    <property type="entry name" value="RelE/ParE_toxin_dom_sf"/>
</dbReference>
<keyword evidence="1" id="KW-1277">Toxin-antitoxin system</keyword>
<dbReference type="AlphaFoldDB" id="A0A0F8XG76"/>
<name>A0A0F8XG76_9ZZZZ</name>
<accession>A0A0F8XG76</accession>
<dbReference type="InterPro" id="IPR007712">
    <property type="entry name" value="RelE/ParE_toxin"/>
</dbReference>
<organism evidence="2">
    <name type="scientific">marine sediment metagenome</name>
    <dbReference type="NCBI Taxonomy" id="412755"/>
    <lineage>
        <taxon>unclassified sequences</taxon>
        <taxon>metagenomes</taxon>
        <taxon>ecological metagenomes</taxon>
    </lineage>
</organism>
<gene>
    <name evidence="2" type="ORF">LCGC14_2949920</name>
</gene>
<dbReference type="Pfam" id="PF05016">
    <property type="entry name" value="ParE_toxin"/>
    <property type="match status" value="1"/>
</dbReference>
<protein>
    <recommendedName>
        <fullName evidence="3">Type II toxin-antitoxin system RelE/ParE family toxin</fullName>
    </recommendedName>
</protein>
<evidence type="ECO:0000313" key="2">
    <source>
        <dbReference type="EMBL" id="KKK67853.1"/>
    </source>
</evidence>